<dbReference type="NCBIfam" id="NF040717">
    <property type="entry name" value="BcsR_only"/>
    <property type="match status" value="1"/>
</dbReference>
<dbReference type="STRING" id="630626.EBL_c01460"/>
<evidence type="ECO:0000313" key="1">
    <source>
        <dbReference type="EMBL" id="AFJ45281.1"/>
    </source>
</evidence>
<dbReference type="PATRIC" id="fig|630626.3.peg.151"/>
<keyword evidence="2" id="KW-1185">Reference proteome</keyword>
<evidence type="ECO:0008006" key="3">
    <source>
        <dbReference type="Google" id="ProtNLM"/>
    </source>
</evidence>
<accession>I2B427</accession>
<sequence length="64" mass="7383">MNINDVSRSRKSVVAYAFENDFLALQRIFALPDIHYSDISQNERLSAALQRWPLLAEFAEKKQG</sequence>
<dbReference type="Pfam" id="PF10945">
    <property type="entry name" value="CBP_BcsR"/>
    <property type="match status" value="1"/>
</dbReference>
<dbReference type="InterPro" id="IPR024487">
    <property type="entry name" value="CBP_BcsR"/>
</dbReference>
<dbReference type="EMBL" id="CP001560">
    <property type="protein sequence ID" value="AFJ45281.1"/>
    <property type="molecule type" value="Genomic_DNA"/>
</dbReference>
<dbReference type="RefSeq" id="WP_002440639.1">
    <property type="nucleotide sequence ID" value="NC_017910.1"/>
</dbReference>
<reference evidence="1 2" key="1">
    <citation type="journal article" date="2012" name="J. Bacteriol.">
        <title>Complete genome sequence of the B12-producing Shimwellia blattae strain DSM 4481, isolated from a cockroach.</title>
        <authorList>
            <person name="Brzuszkiewicz E."/>
            <person name="Waschkowitz T."/>
            <person name="Wiezer A."/>
            <person name="Daniel R."/>
        </authorList>
    </citation>
    <scope>NUCLEOTIDE SEQUENCE [LARGE SCALE GENOMIC DNA]</scope>
    <source>
        <strain evidence="2">ATCC 29907 / DSM 4481 / JCM 1650 / NBRC 105725 / CDC 9005-74</strain>
    </source>
</reference>
<dbReference type="eggNOG" id="ENOG50330BI">
    <property type="taxonomic scope" value="Bacteria"/>
</dbReference>
<dbReference type="Proteomes" id="UP000001955">
    <property type="component" value="Chromosome"/>
</dbReference>
<name>I2B427_SHIBC</name>
<dbReference type="OrthoDB" id="6636615at2"/>
<dbReference type="KEGG" id="ebt:EBL_c01460"/>
<gene>
    <name evidence="1" type="ordered locus">EBL_c01460</name>
</gene>
<proteinExistence type="predicted"/>
<dbReference type="HOGENOM" id="CLU_185167_0_0_6"/>
<accession>K6UR28</accession>
<dbReference type="AlphaFoldDB" id="I2B427"/>
<protein>
    <recommendedName>
        <fullName evidence="3">Cellulose biosynthesis protein BcsR</fullName>
    </recommendedName>
</protein>
<evidence type="ECO:0000313" key="2">
    <source>
        <dbReference type="Proteomes" id="UP000001955"/>
    </source>
</evidence>
<organism evidence="1 2">
    <name type="scientific">Shimwellia blattae (strain ATCC 29907 / DSM 4481 / JCM 1650 / NBRC 105725 / CDC 9005-74)</name>
    <name type="common">Escherichia blattae</name>
    <dbReference type="NCBI Taxonomy" id="630626"/>
    <lineage>
        <taxon>Bacteria</taxon>
        <taxon>Pseudomonadati</taxon>
        <taxon>Pseudomonadota</taxon>
        <taxon>Gammaproteobacteria</taxon>
        <taxon>Enterobacterales</taxon>
        <taxon>Enterobacteriaceae</taxon>
        <taxon>Shimwellia</taxon>
    </lineage>
</organism>